<evidence type="ECO:0000313" key="2">
    <source>
        <dbReference type="EMBL" id="NGZ89924.1"/>
    </source>
</evidence>
<keyword evidence="2" id="KW-0808">Transferase</keyword>
<name>A0A967AKC2_9FLAO</name>
<proteinExistence type="predicted"/>
<reference evidence="2" key="1">
    <citation type="submission" date="2020-03" db="EMBL/GenBank/DDBJ databases">
        <title>Psychroflexus Maritimus sp. nov., isolate from marine sediment.</title>
        <authorList>
            <person name="Zhong Y.-L."/>
        </authorList>
    </citation>
    <scope>NUCLEOTIDE SEQUENCE</scope>
    <source>
        <strain evidence="2">C1</strain>
    </source>
</reference>
<gene>
    <name evidence="2" type="ORF">G7034_06625</name>
</gene>
<feature type="transmembrane region" description="Helical" evidence="1">
    <location>
        <begin position="303"/>
        <end position="320"/>
    </location>
</feature>
<organism evidence="2 3">
    <name type="scientific">Psychroflexus maritimus</name>
    <dbReference type="NCBI Taxonomy" id="2714865"/>
    <lineage>
        <taxon>Bacteria</taxon>
        <taxon>Pseudomonadati</taxon>
        <taxon>Bacteroidota</taxon>
        <taxon>Flavobacteriia</taxon>
        <taxon>Flavobacteriales</taxon>
        <taxon>Flavobacteriaceae</taxon>
        <taxon>Psychroflexus</taxon>
    </lineage>
</organism>
<keyword evidence="1" id="KW-0472">Membrane</keyword>
<comment type="caution">
    <text evidence="2">The sequence shown here is derived from an EMBL/GenBank/DDBJ whole genome shotgun (WGS) entry which is preliminary data.</text>
</comment>
<accession>A0A967AKC2</accession>
<dbReference type="GO" id="GO:0016757">
    <property type="term" value="F:glycosyltransferase activity"/>
    <property type="evidence" value="ECO:0007669"/>
    <property type="project" value="UniProtKB-KW"/>
</dbReference>
<keyword evidence="3" id="KW-1185">Reference proteome</keyword>
<protein>
    <submittedName>
        <fullName evidence="2">Mannosyltransferase</fullName>
    </submittedName>
</protein>
<keyword evidence="2" id="KW-0328">Glycosyltransferase</keyword>
<dbReference type="EMBL" id="JAANAS010000047">
    <property type="protein sequence ID" value="NGZ89924.1"/>
    <property type="molecule type" value="Genomic_DNA"/>
</dbReference>
<feature type="transmembrane region" description="Helical" evidence="1">
    <location>
        <begin position="29"/>
        <end position="46"/>
    </location>
</feature>
<dbReference type="Proteomes" id="UP000643701">
    <property type="component" value="Unassembled WGS sequence"/>
</dbReference>
<feature type="transmembrane region" description="Helical" evidence="1">
    <location>
        <begin position="332"/>
        <end position="353"/>
    </location>
</feature>
<evidence type="ECO:0000256" key="1">
    <source>
        <dbReference type="SAM" id="Phobius"/>
    </source>
</evidence>
<feature type="transmembrane region" description="Helical" evidence="1">
    <location>
        <begin position="5"/>
        <end position="23"/>
    </location>
</feature>
<feature type="transmembrane region" description="Helical" evidence="1">
    <location>
        <begin position="365"/>
        <end position="392"/>
    </location>
</feature>
<feature type="transmembrane region" description="Helical" evidence="1">
    <location>
        <begin position="205"/>
        <end position="223"/>
    </location>
</feature>
<dbReference type="RefSeq" id="WP_166400182.1">
    <property type="nucleotide sequence ID" value="NZ_JAANAS010000047.1"/>
</dbReference>
<dbReference type="AlphaFoldDB" id="A0A967AKC2"/>
<feature type="transmembrane region" description="Helical" evidence="1">
    <location>
        <begin position="267"/>
        <end position="291"/>
    </location>
</feature>
<sequence length="451" mass="53103">MKKLLLGILLMFNFGIYFWISQWVEREEFALFFGLFSVLFGIYIFLMKTSFSPKLLFGVGLVNYLILVFCLPWLSQDFYRFLWDGFLLQAGENPYLFTPNQMMASNNLELAVPEAEFHLEKMGELSASNYTNYPPISQWIYYIASFFAEKSLFTAVVFMKSVLLVSALVTLYFSQKILGLLKLPVKNAYWFFLNPLILIESVGNLHFEILMLAFFTASVYYLLNRKYLIAGSLFGLSVATKLITLVFAVFLIHYLAKHKNGFRIKNYVNFFIVKFSFTFLLVVLLCYSFFIDQQMLQNYQESLGLWFTAFEFNASIYYLFRWIGFQWYGYNMIAVTGKIMFALSSLSLLFFAFQQTSKKYLFKWMFFGFAFYLIFSTTVHPWYLSTLVLLGVFTHFKSAILWSYLVMLSYVAYAHSDAEENTWLLGFQYVLFFGLFIYETSVFYRKIKDQK</sequence>
<evidence type="ECO:0000313" key="3">
    <source>
        <dbReference type="Proteomes" id="UP000643701"/>
    </source>
</evidence>
<dbReference type="Pfam" id="PF26314">
    <property type="entry name" value="MptA_B_family"/>
    <property type="match status" value="1"/>
</dbReference>
<keyword evidence="1" id="KW-0812">Transmembrane</keyword>
<feature type="transmembrane region" description="Helical" evidence="1">
    <location>
        <begin position="229"/>
        <end position="255"/>
    </location>
</feature>
<feature type="transmembrane region" description="Helical" evidence="1">
    <location>
        <begin position="55"/>
        <end position="74"/>
    </location>
</feature>
<feature type="transmembrane region" description="Helical" evidence="1">
    <location>
        <begin position="152"/>
        <end position="173"/>
    </location>
</feature>
<feature type="transmembrane region" description="Helical" evidence="1">
    <location>
        <begin position="422"/>
        <end position="444"/>
    </location>
</feature>
<keyword evidence="1" id="KW-1133">Transmembrane helix</keyword>
<feature type="transmembrane region" description="Helical" evidence="1">
    <location>
        <begin position="399"/>
        <end position="416"/>
    </location>
</feature>